<name>A0ABQ8F0A6_9FUNG</name>
<dbReference type="InterPro" id="IPR002125">
    <property type="entry name" value="CMP_dCMP_dom"/>
</dbReference>
<evidence type="ECO:0000256" key="5">
    <source>
        <dbReference type="ARBA" id="ARBA00022723"/>
    </source>
</evidence>
<evidence type="ECO:0000256" key="8">
    <source>
        <dbReference type="ARBA" id="ARBA00032005"/>
    </source>
</evidence>
<dbReference type="EC" id="3.5.4.5" evidence="4 10"/>
<reference evidence="12 13" key="1">
    <citation type="submission" date="2021-02" db="EMBL/GenBank/DDBJ databases">
        <title>Variation within the Batrachochytrium salamandrivorans European outbreak.</title>
        <authorList>
            <person name="Kelly M."/>
            <person name="Pasmans F."/>
            <person name="Shea T.P."/>
            <person name="Munoz J.F."/>
            <person name="Carranza S."/>
            <person name="Cuomo C.A."/>
            <person name="Martel A."/>
        </authorList>
    </citation>
    <scope>NUCLEOTIDE SEQUENCE [LARGE SCALE GENOMIC DNA]</scope>
    <source>
        <strain evidence="12 13">AMFP18/2</strain>
    </source>
</reference>
<evidence type="ECO:0000256" key="10">
    <source>
        <dbReference type="RuleBase" id="RU364006"/>
    </source>
</evidence>
<protein>
    <recommendedName>
        <fullName evidence="4 10">Cytidine deaminase</fullName>
        <ecNumber evidence="4 10">3.5.4.5</ecNumber>
    </recommendedName>
    <alternativeName>
        <fullName evidence="8 10">Cytidine aminohydrolase</fullName>
    </alternativeName>
</protein>
<evidence type="ECO:0000259" key="11">
    <source>
        <dbReference type="PROSITE" id="PS51747"/>
    </source>
</evidence>
<evidence type="ECO:0000256" key="9">
    <source>
        <dbReference type="ARBA" id="ARBA00049558"/>
    </source>
</evidence>
<keyword evidence="5 10" id="KW-0479">Metal-binding</keyword>
<dbReference type="Gene3D" id="3.40.140.10">
    <property type="entry name" value="Cytidine Deaminase, domain 2"/>
    <property type="match status" value="1"/>
</dbReference>
<dbReference type="Proteomes" id="UP001648503">
    <property type="component" value="Unassembled WGS sequence"/>
</dbReference>
<keyword evidence="13" id="KW-1185">Reference proteome</keyword>
<dbReference type="PROSITE" id="PS51747">
    <property type="entry name" value="CYT_DCMP_DEAMINASES_2"/>
    <property type="match status" value="1"/>
</dbReference>
<dbReference type="InterPro" id="IPR050202">
    <property type="entry name" value="Cyt/Deoxycyt_deaminase"/>
</dbReference>
<comment type="function">
    <text evidence="2 10">This enzyme scavenges exogenous and endogenous cytidine and 2'-deoxycytidine for UMP synthesis.</text>
</comment>
<dbReference type="InterPro" id="IPR016193">
    <property type="entry name" value="Cytidine_deaminase-like"/>
</dbReference>
<evidence type="ECO:0000313" key="13">
    <source>
        <dbReference type="Proteomes" id="UP001648503"/>
    </source>
</evidence>
<dbReference type="EMBL" id="JAFCIX010000545">
    <property type="protein sequence ID" value="KAH6588072.1"/>
    <property type="molecule type" value="Genomic_DNA"/>
</dbReference>
<comment type="cofactor">
    <cofactor evidence="1 10">
        <name>Zn(2+)</name>
        <dbReference type="ChEBI" id="CHEBI:29105"/>
    </cofactor>
</comment>
<proteinExistence type="inferred from homology"/>
<evidence type="ECO:0000256" key="3">
    <source>
        <dbReference type="ARBA" id="ARBA00006576"/>
    </source>
</evidence>
<dbReference type="PANTHER" id="PTHR11644:SF2">
    <property type="entry name" value="CYTIDINE DEAMINASE"/>
    <property type="match status" value="1"/>
</dbReference>
<dbReference type="Pfam" id="PF00383">
    <property type="entry name" value="dCMP_cyt_deam_1"/>
    <property type="match status" value="1"/>
</dbReference>
<keyword evidence="7 10" id="KW-0862">Zinc</keyword>
<feature type="domain" description="CMP/dCMP-type deaminase" evidence="11">
    <location>
        <begin position="21"/>
        <end position="148"/>
    </location>
</feature>
<evidence type="ECO:0000256" key="6">
    <source>
        <dbReference type="ARBA" id="ARBA00022801"/>
    </source>
</evidence>
<sequence>MPQLTAELIAVLQPNGILTKETQLELAQYASQAKESSYSPYSNFRVGAALLAADGQVFLGCNVENASYGGTICAERTAFVKAVSEGVKTFLAIAVITDKDTAISPCGVCRQFMVEFGKNLMVYQFSKNFKVVAIKSLKELLPDSFGPEDLDA</sequence>
<dbReference type="NCBIfam" id="NF004064">
    <property type="entry name" value="PRK05578.1"/>
    <property type="match status" value="1"/>
</dbReference>
<dbReference type="InterPro" id="IPR006262">
    <property type="entry name" value="Cyt_deam_tetra"/>
</dbReference>
<organism evidence="12 13">
    <name type="scientific">Batrachochytrium salamandrivorans</name>
    <dbReference type="NCBI Taxonomy" id="1357716"/>
    <lineage>
        <taxon>Eukaryota</taxon>
        <taxon>Fungi</taxon>
        <taxon>Fungi incertae sedis</taxon>
        <taxon>Chytridiomycota</taxon>
        <taxon>Chytridiomycota incertae sedis</taxon>
        <taxon>Chytridiomycetes</taxon>
        <taxon>Rhizophydiales</taxon>
        <taxon>Rhizophydiales incertae sedis</taxon>
        <taxon>Batrachochytrium</taxon>
    </lineage>
</organism>
<accession>A0ABQ8F0A6</accession>
<evidence type="ECO:0000313" key="12">
    <source>
        <dbReference type="EMBL" id="KAH6588072.1"/>
    </source>
</evidence>
<evidence type="ECO:0000256" key="7">
    <source>
        <dbReference type="ARBA" id="ARBA00022833"/>
    </source>
</evidence>
<dbReference type="SUPFAM" id="SSF53927">
    <property type="entry name" value="Cytidine deaminase-like"/>
    <property type="match status" value="1"/>
</dbReference>
<evidence type="ECO:0000256" key="2">
    <source>
        <dbReference type="ARBA" id="ARBA00003949"/>
    </source>
</evidence>
<comment type="catalytic activity">
    <reaction evidence="9 10">
        <text>cytidine + H2O + H(+) = uridine + NH4(+)</text>
        <dbReference type="Rhea" id="RHEA:16069"/>
        <dbReference type="ChEBI" id="CHEBI:15377"/>
        <dbReference type="ChEBI" id="CHEBI:15378"/>
        <dbReference type="ChEBI" id="CHEBI:16704"/>
        <dbReference type="ChEBI" id="CHEBI:17562"/>
        <dbReference type="ChEBI" id="CHEBI:28938"/>
        <dbReference type="EC" id="3.5.4.5"/>
    </reaction>
</comment>
<evidence type="ECO:0000256" key="4">
    <source>
        <dbReference type="ARBA" id="ARBA00012783"/>
    </source>
</evidence>
<dbReference type="CDD" id="cd01283">
    <property type="entry name" value="cytidine_deaminase"/>
    <property type="match status" value="1"/>
</dbReference>
<comment type="similarity">
    <text evidence="3 10">Belongs to the cytidine and deoxycytidylate deaminase family.</text>
</comment>
<keyword evidence="6 10" id="KW-0378">Hydrolase</keyword>
<comment type="caution">
    <text evidence="12">The sequence shown here is derived from an EMBL/GenBank/DDBJ whole genome shotgun (WGS) entry which is preliminary data.</text>
</comment>
<dbReference type="NCBIfam" id="TIGR01354">
    <property type="entry name" value="cyt_deam_tetra"/>
    <property type="match status" value="1"/>
</dbReference>
<evidence type="ECO:0000256" key="1">
    <source>
        <dbReference type="ARBA" id="ARBA00001947"/>
    </source>
</evidence>
<comment type="catalytic activity">
    <reaction evidence="10">
        <text>2'-deoxycytidine + H2O + H(+) = 2'-deoxyuridine + NH4(+)</text>
        <dbReference type="Rhea" id="RHEA:13433"/>
        <dbReference type="ChEBI" id="CHEBI:15377"/>
        <dbReference type="ChEBI" id="CHEBI:15378"/>
        <dbReference type="ChEBI" id="CHEBI:15698"/>
        <dbReference type="ChEBI" id="CHEBI:16450"/>
        <dbReference type="ChEBI" id="CHEBI:28938"/>
        <dbReference type="EC" id="3.5.4.5"/>
    </reaction>
</comment>
<dbReference type="PANTHER" id="PTHR11644">
    <property type="entry name" value="CYTIDINE DEAMINASE"/>
    <property type="match status" value="1"/>
</dbReference>
<gene>
    <name evidence="12" type="ORF">BASA50_010935</name>
</gene>